<dbReference type="SUPFAM" id="SSF53850">
    <property type="entry name" value="Periplasmic binding protein-like II"/>
    <property type="match status" value="1"/>
</dbReference>
<protein>
    <submittedName>
        <fullName evidence="3">ABC transporter substrate-binding protein</fullName>
    </submittedName>
</protein>
<comment type="caution">
    <text evidence="3">The sequence shown here is derived from an EMBL/GenBank/DDBJ whole genome shotgun (WGS) entry which is preliminary data.</text>
</comment>
<keyword evidence="1 2" id="KW-0732">Signal</keyword>
<dbReference type="Pfam" id="PF13343">
    <property type="entry name" value="SBP_bac_6"/>
    <property type="match status" value="1"/>
</dbReference>
<dbReference type="Proteomes" id="UP001597399">
    <property type="component" value="Unassembled WGS sequence"/>
</dbReference>
<sequence>MINQNSFKKLRKCVVGCTASVLLVSSLAACGSSGTASTDNNQSLSSITKAAKKEGKISSVGMPDAWANWKDTWDDITKKYGIKHTDTDMSSAEELAKFQTPKSDSSADIGDVGLNFGVLAKDKKLTIPYKTTTWKSIPSWAKDKDGYYAASYTGTLAFLTDTKNVKNPPKTWDDLLNGDYKISIGDVTKGAMSQMTVLAAALANGGSASDIQPGIDFFKKIAKQGRLSTIDSSIPNLEKGEVDVAVIWDFLGLGYRDQIYKSRFAVSIPEDKSLMFGYSSIINKNAAHPNAAKLAREYILSDEGQANLAKGYAKPIRSDVKLPASIKDKLLPEDEYKNVVPLQDVATWTKTAETLPQLWQQEVLANAKQ</sequence>
<dbReference type="RefSeq" id="WP_253060418.1">
    <property type="nucleotide sequence ID" value="NZ_JAMXWM010000005.1"/>
</dbReference>
<accession>A0ABW5S1A4</accession>
<dbReference type="Gene3D" id="3.40.190.10">
    <property type="entry name" value="Periplasmic binding protein-like II"/>
    <property type="match status" value="2"/>
</dbReference>
<feature type="chain" id="PRO_5046755190" evidence="2">
    <location>
        <begin position="29"/>
        <end position="369"/>
    </location>
</feature>
<gene>
    <name evidence="3" type="ORF">ACFSUE_07675</name>
</gene>
<dbReference type="EMBL" id="JBHUMQ010000017">
    <property type="protein sequence ID" value="MFD2693504.1"/>
    <property type="molecule type" value="Genomic_DNA"/>
</dbReference>
<evidence type="ECO:0000256" key="1">
    <source>
        <dbReference type="ARBA" id="ARBA00022729"/>
    </source>
</evidence>
<evidence type="ECO:0000313" key="3">
    <source>
        <dbReference type="EMBL" id="MFD2693504.1"/>
    </source>
</evidence>
<keyword evidence="4" id="KW-1185">Reference proteome</keyword>
<evidence type="ECO:0000256" key="2">
    <source>
        <dbReference type="SAM" id="SignalP"/>
    </source>
</evidence>
<dbReference type="PANTHER" id="PTHR30006">
    <property type="entry name" value="THIAMINE-BINDING PERIPLASMIC PROTEIN-RELATED"/>
    <property type="match status" value="1"/>
</dbReference>
<feature type="signal peptide" evidence="2">
    <location>
        <begin position="1"/>
        <end position="28"/>
    </location>
</feature>
<proteinExistence type="predicted"/>
<dbReference type="PANTHER" id="PTHR30006:SF2">
    <property type="entry name" value="ABC TRANSPORTER SUBSTRATE-BINDING PROTEIN"/>
    <property type="match status" value="1"/>
</dbReference>
<name>A0ABW5S1A4_9BACL</name>
<evidence type="ECO:0000313" key="4">
    <source>
        <dbReference type="Proteomes" id="UP001597399"/>
    </source>
</evidence>
<reference evidence="4" key="1">
    <citation type="journal article" date="2019" name="Int. J. Syst. Evol. Microbiol.">
        <title>The Global Catalogue of Microorganisms (GCM) 10K type strain sequencing project: providing services to taxonomists for standard genome sequencing and annotation.</title>
        <authorList>
            <consortium name="The Broad Institute Genomics Platform"/>
            <consortium name="The Broad Institute Genome Sequencing Center for Infectious Disease"/>
            <person name="Wu L."/>
            <person name="Ma J."/>
        </authorList>
    </citation>
    <scope>NUCLEOTIDE SEQUENCE [LARGE SCALE GENOMIC DNA]</scope>
    <source>
        <strain evidence="4">TISTR 2466</strain>
    </source>
</reference>
<organism evidence="3 4">
    <name type="scientific">Sporolactobacillus shoreicorticis</name>
    <dbReference type="NCBI Taxonomy" id="1923877"/>
    <lineage>
        <taxon>Bacteria</taxon>
        <taxon>Bacillati</taxon>
        <taxon>Bacillota</taxon>
        <taxon>Bacilli</taxon>
        <taxon>Bacillales</taxon>
        <taxon>Sporolactobacillaceae</taxon>
        <taxon>Sporolactobacillus</taxon>
    </lineage>
</organism>